<evidence type="ECO:0000313" key="2">
    <source>
        <dbReference type="EMBL" id="TSA85772.1"/>
    </source>
</evidence>
<proteinExistence type="predicted"/>
<reference evidence="2" key="2">
    <citation type="submission" date="2019-07" db="EMBL/GenBank/DDBJ databases">
        <authorList>
            <person name="Papic B."/>
        </authorList>
    </citation>
    <scope>NUCLEOTIDE SEQUENCE [LARGE SCALE GENOMIC DNA]</scope>
    <source>
        <strain evidence="2">L8b</strain>
    </source>
</reference>
<accession>A0A553UZY9</accession>
<evidence type="ECO:0000313" key="3">
    <source>
        <dbReference type="Proteomes" id="UP000319322"/>
    </source>
</evidence>
<feature type="region of interest" description="Disordered" evidence="1">
    <location>
        <begin position="87"/>
        <end position="106"/>
    </location>
</feature>
<comment type="caution">
    <text evidence="2">The sequence shown here is derived from an EMBL/GenBank/DDBJ whole genome shotgun (WGS) entry which is preliminary data.</text>
</comment>
<name>A0A553UZY9_9HELI</name>
<dbReference type="Proteomes" id="UP000319322">
    <property type="component" value="Unassembled WGS sequence"/>
</dbReference>
<dbReference type="AlphaFoldDB" id="A0A553UZY9"/>
<dbReference type="EMBL" id="VKGC01000005">
    <property type="protein sequence ID" value="TSA85772.1"/>
    <property type="molecule type" value="Genomic_DNA"/>
</dbReference>
<reference evidence="2" key="1">
    <citation type="submission" date="2019-07" db="EMBL/GenBank/DDBJ databases">
        <title>Helicobacter labacensis sp. nov., Helicobacter mehlei sp. nov. and Helicobacter vulpis sp. nov., isolated from gastric mucosa of red fox (Vulpis vulpis).</title>
        <authorList>
            <person name="Kusar D."/>
            <person name="Gruntar I."/>
            <person name="Pate M."/>
            <person name="Zajc U."/>
            <person name="Ocepek M."/>
        </authorList>
    </citation>
    <scope>NUCLEOTIDE SEQUENCE [LARGE SCALE GENOMIC DNA]</scope>
    <source>
        <strain evidence="2">L8b</strain>
    </source>
</reference>
<organism evidence="2 3">
    <name type="scientific">Helicobacter mehlei</name>
    <dbReference type="NCBI Taxonomy" id="2316080"/>
    <lineage>
        <taxon>Bacteria</taxon>
        <taxon>Pseudomonadati</taxon>
        <taxon>Campylobacterota</taxon>
        <taxon>Epsilonproteobacteria</taxon>
        <taxon>Campylobacterales</taxon>
        <taxon>Helicobacteraceae</taxon>
        <taxon>Helicobacter</taxon>
    </lineage>
</organism>
<dbReference type="OrthoDB" id="5329236at2"/>
<gene>
    <name evidence="2" type="ORF">FNE76_03240</name>
</gene>
<feature type="compositionally biased region" description="Low complexity" evidence="1">
    <location>
        <begin position="87"/>
        <end position="101"/>
    </location>
</feature>
<dbReference type="RefSeq" id="WP_120948002.1">
    <property type="nucleotide sequence ID" value="NZ_QXQP01000011.1"/>
</dbReference>
<sequence length="180" mass="19878">MRLQYCKHLVGSVFWIVLVFWALSPLRAIDIQALSNEQAKSAELATKLVTVSHAMLEKAIDRGATYPQVKELNGIYQDLQTIQALLSANNPNPNNTPSNTAGGKTDTKDKIESVFKKAIQAPIDFDQAIQLTTALQKRIKDTPQGSVDFTPITSILTQLEASLQTALDLKSQWLNTRKAN</sequence>
<protein>
    <submittedName>
        <fullName evidence="2">Uncharacterized protein</fullName>
    </submittedName>
</protein>
<keyword evidence="3" id="KW-1185">Reference proteome</keyword>
<evidence type="ECO:0000256" key="1">
    <source>
        <dbReference type="SAM" id="MobiDB-lite"/>
    </source>
</evidence>